<evidence type="ECO:0000313" key="2">
    <source>
        <dbReference type="Proteomes" id="UP000597301"/>
    </source>
</evidence>
<dbReference type="EMBL" id="BMHM01000002">
    <property type="protein sequence ID" value="GGC82977.1"/>
    <property type="molecule type" value="Genomic_DNA"/>
</dbReference>
<dbReference type="Proteomes" id="UP000597301">
    <property type="component" value="Unassembled WGS sequence"/>
</dbReference>
<keyword evidence="2" id="KW-1185">Reference proteome</keyword>
<accession>A0ABQ1NSR0</accession>
<sequence>MGIAIRVQVAHAPAIHAPAILDRTIRALATLAPTTLETGIINTVIPVRSVHAGSAMV</sequence>
<proteinExistence type="predicted"/>
<name>A0ABQ1NSR0_9GAMM</name>
<evidence type="ECO:0000313" key="1">
    <source>
        <dbReference type="EMBL" id="GGC82977.1"/>
    </source>
</evidence>
<gene>
    <name evidence="1" type="ORF">GCM10011382_11380</name>
</gene>
<comment type="caution">
    <text evidence="1">The sequence shown here is derived from an EMBL/GenBank/DDBJ whole genome shotgun (WGS) entry which is preliminary data.</text>
</comment>
<reference evidence="2" key="1">
    <citation type="journal article" date="2019" name="Int. J. Syst. Evol. Microbiol.">
        <title>The Global Catalogue of Microorganisms (GCM) 10K type strain sequencing project: providing services to taxonomists for standard genome sequencing and annotation.</title>
        <authorList>
            <consortium name="The Broad Institute Genomics Platform"/>
            <consortium name="The Broad Institute Genome Sequencing Center for Infectious Disease"/>
            <person name="Wu L."/>
            <person name="Ma J."/>
        </authorList>
    </citation>
    <scope>NUCLEOTIDE SEQUENCE [LARGE SCALE GENOMIC DNA]</scope>
    <source>
        <strain evidence="2">CGMCC 1.15122</strain>
    </source>
</reference>
<protein>
    <submittedName>
        <fullName evidence="1">Uncharacterized protein</fullName>
    </submittedName>
</protein>
<organism evidence="1 2">
    <name type="scientific">Vreelandella lutescens</name>
    <dbReference type="NCBI Taxonomy" id="1602943"/>
    <lineage>
        <taxon>Bacteria</taxon>
        <taxon>Pseudomonadati</taxon>
        <taxon>Pseudomonadota</taxon>
        <taxon>Gammaproteobacteria</taxon>
        <taxon>Oceanospirillales</taxon>
        <taxon>Halomonadaceae</taxon>
        <taxon>Vreelandella</taxon>
    </lineage>
</organism>